<protein>
    <submittedName>
        <fullName evidence="2">Iron complex transport system substrate-binding protein</fullName>
    </submittedName>
</protein>
<dbReference type="OrthoDB" id="1632039at2"/>
<evidence type="ECO:0000313" key="2">
    <source>
        <dbReference type="EMBL" id="PYF03620.1"/>
    </source>
</evidence>
<dbReference type="PANTHER" id="PTHR30535:SF4">
    <property type="entry name" value="HEMIN-BINDING PERIPLASMIC PROTEIN HMUT"/>
    <property type="match status" value="1"/>
</dbReference>
<proteinExistence type="predicted"/>
<dbReference type="RefSeq" id="WP_110780462.1">
    <property type="nucleotide sequence ID" value="NZ_QJTI01000006.1"/>
</dbReference>
<sequence>MPAALKQGALKKGALRWCAAWLLIVGSLVLAADARAGAARIASINMCSDQLLMALADPEQIVGLGPYARDPHLSFMAREAQRFPRLSGEAEDVLVLQPDVVLAGRYGKRATRELLRAKGIKLAEFDVPRSIDDVKAQIKQLGELVGHPDRASALNARIDEAADRTRQAAARWQGRVLPLSRRGWIAGSDSLISSLLSTAGLVNAAAELGLRRGGFASLETIVAARPDLLLMTDDVPTAEDQGKALLLHPAIQNSYPPSRRLVIAEQLTICGGPMLPQALDRLTAAIERIER</sequence>
<dbReference type="Proteomes" id="UP000248148">
    <property type="component" value="Unassembled WGS sequence"/>
</dbReference>
<dbReference type="Pfam" id="PF01497">
    <property type="entry name" value="Peripla_BP_2"/>
    <property type="match status" value="1"/>
</dbReference>
<dbReference type="SUPFAM" id="SSF53807">
    <property type="entry name" value="Helical backbone' metal receptor"/>
    <property type="match status" value="1"/>
</dbReference>
<dbReference type="PANTHER" id="PTHR30535">
    <property type="entry name" value="VITAMIN B12-BINDING PROTEIN"/>
    <property type="match status" value="1"/>
</dbReference>
<accession>A0A318TII6</accession>
<gene>
    <name evidence="2" type="ORF">BJ122_106113</name>
</gene>
<reference evidence="2 3" key="1">
    <citation type="submission" date="2018-06" db="EMBL/GenBank/DDBJ databases">
        <title>Genomic Encyclopedia of Archaeal and Bacterial Type Strains, Phase II (KMG-II): from individual species to whole genera.</title>
        <authorList>
            <person name="Goeker M."/>
        </authorList>
    </citation>
    <scope>NUCLEOTIDE SEQUENCE [LARGE SCALE GENOMIC DNA]</scope>
    <source>
        <strain evidence="2 3">JCM 11668</strain>
    </source>
</reference>
<evidence type="ECO:0000259" key="1">
    <source>
        <dbReference type="PROSITE" id="PS50983"/>
    </source>
</evidence>
<dbReference type="InterPro" id="IPR050902">
    <property type="entry name" value="ABC_Transporter_SBP"/>
</dbReference>
<dbReference type="PROSITE" id="PS50983">
    <property type="entry name" value="FE_B12_PBP"/>
    <property type="match status" value="1"/>
</dbReference>
<dbReference type="EMBL" id="QJTI01000006">
    <property type="protein sequence ID" value="PYF03620.1"/>
    <property type="molecule type" value="Genomic_DNA"/>
</dbReference>
<dbReference type="Gene3D" id="3.40.50.1980">
    <property type="entry name" value="Nitrogenase molybdenum iron protein domain"/>
    <property type="match status" value="2"/>
</dbReference>
<keyword evidence="3" id="KW-1185">Reference proteome</keyword>
<dbReference type="AlphaFoldDB" id="A0A318TII6"/>
<name>A0A318TII6_9BRAD</name>
<comment type="caution">
    <text evidence="2">The sequence shown here is derived from an EMBL/GenBank/DDBJ whole genome shotgun (WGS) entry which is preliminary data.</text>
</comment>
<evidence type="ECO:0000313" key="3">
    <source>
        <dbReference type="Proteomes" id="UP000248148"/>
    </source>
</evidence>
<dbReference type="InterPro" id="IPR002491">
    <property type="entry name" value="ABC_transptr_periplasmic_BD"/>
</dbReference>
<feature type="domain" description="Fe/B12 periplasmic-binding" evidence="1">
    <location>
        <begin position="40"/>
        <end position="291"/>
    </location>
</feature>
<organism evidence="2 3">
    <name type="scientific">Rhodopseudomonas faecalis</name>
    <dbReference type="NCBI Taxonomy" id="99655"/>
    <lineage>
        <taxon>Bacteria</taxon>
        <taxon>Pseudomonadati</taxon>
        <taxon>Pseudomonadota</taxon>
        <taxon>Alphaproteobacteria</taxon>
        <taxon>Hyphomicrobiales</taxon>
        <taxon>Nitrobacteraceae</taxon>
        <taxon>Rhodopseudomonas</taxon>
    </lineage>
</organism>